<dbReference type="Proteomes" id="UP000189229">
    <property type="component" value="Unassembled WGS sequence"/>
</dbReference>
<name>A0A1V3XRY1_MYCKA</name>
<organism evidence="1 4">
    <name type="scientific">Mycobacterium kansasii</name>
    <dbReference type="NCBI Taxonomy" id="1768"/>
    <lineage>
        <taxon>Bacteria</taxon>
        <taxon>Bacillati</taxon>
        <taxon>Actinomycetota</taxon>
        <taxon>Actinomycetes</taxon>
        <taxon>Mycobacteriales</taxon>
        <taxon>Mycobacteriaceae</taxon>
        <taxon>Mycobacterium</taxon>
    </lineage>
</organism>
<protein>
    <submittedName>
        <fullName evidence="1">Uncharacterized protein</fullName>
    </submittedName>
</protein>
<dbReference type="EMBL" id="MVBM01000001">
    <property type="protein sequence ID" value="OOK81955.1"/>
    <property type="molecule type" value="Genomic_DNA"/>
</dbReference>
<reference evidence="3 4" key="1">
    <citation type="submission" date="2017-02" db="EMBL/GenBank/DDBJ databases">
        <title>Complete genome sequences of Mycobacterium kansasii strains isolated from rhesus macaques.</title>
        <authorList>
            <person name="Panda A."/>
            <person name="Nagaraj S."/>
            <person name="Zhao X."/>
            <person name="Tettelin H."/>
            <person name="Detolla L.J."/>
        </authorList>
    </citation>
    <scope>NUCLEOTIDE SEQUENCE [LARGE SCALE GENOMIC DNA]</scope>
    <source>
        <strain evidence="2 3">11-3469</strain>
        <strain evidence="1 4">11-3813</strain>
    </source>
</reference>
<evidence type="ECO:0000313" key="1">
    <source>
        <dbReference type="EMBL" id="OOK81955.1"/>
    </source>
</evidence>
<evidence type="ECO:0000313" key="3">
    <source>
        <dbReference type="Proteomes" id="UP000188532"/>
    </source>
</evidence>
<sequence>MPGQAEVKGSSMDHRELRAGRLVAVSMSLGHGRTTRVVSVGALSTP</sequence>
<evidence type="ECO:0000313" key="4">
    <source>
        <dbReference type="Proteomes" id="UP000189229"/>
    </source>
</evidence>
<gene>
    <name evidence="2" type="ORF">BZL29_0650</name>
    <name evidence="1" type="ORF">BZL30_1296</name>
</gene>
<proteinExistence type="predicted"/>
<dbReference type="AlphaFoldDB" id="A0A1V3XRY1"/>
<comment type="caution">
    <text evidence="1">The sequence shown here is derived from an EMBL/GenBank/DDBJ whole genome shotgun (WGS) entry which is preliminary data.</text>
</comment>
<evidence type="ECO:0000313" key="2">
    <source>
        <dbReference type="EMBL" id="OOK84610.1"/>
    </source>
</evidence>
<dbReference type="Proteomes" id="UP000188532">
    <property type="component" value="Unassembled WGS sequence"/>
</dbReference>
<accession>A0A1V3XRY1</accession>
<dbReference type="EMBL" id="MVBN01000001">
    <property type="protein sequence ID" value="OOK84610.1"/>
    <property type="molecule type" value="Genomic_DNA"/>
</dbReference>